<dbReference type="GO" id="GO:0016787">
    <property type="term" value="F:hydrolase activity"/>
    <property type="evidence" value="ECO:0007669"/>
    <property type="project" value="UniProtKB-KW"/>
</dbReference>
<evidence type="ECO:0000313" key="3">
    <source>
        <dbReference type="Proteomes" id="UP000031488"/>
    </source>
</evidence>
<dbReference type="OrthoDB" id="5450317at2"/>
<organism evidence="2 3">
    <name type="scientific">Brevibacterium linens</name>
    <dbReference type="NCBI Taxonomy" id="1703"/>
    <lineage>
        <taxon>Bacteria</taxon>
        <taxon>Bacillati</taxon>
        <taxon>Actinomycetota</taxon>
        <taxon>Actinomycetes</taxon>
        <taxon>Micrococcales</taxon>
        <taxon>Brevibacteriaceae</taxon>
        <taxon>Brevibacterium</taxon>
    </lineage>
</organism>
<proteinExistence type="predicted"/>
<evidence type="ECO:0000259" key="1">
    <source>
        <dbReference type="Pfam" id="PF04909"/>
    </source>
</evidence>
<name>A0A0B9ATW0_BRELN</name>
<dbReference type="SUPFAM" id="SSF51556">
    <property type="entry name" value="Metallo-dependent hydrolases"/>
    <property type="match status" value="1"/>
</dbReference>
<dbReference type="Pfam" id="PF04909">
    <property type="entry name" value="Amidohydro_2"/>
    <property type="match status" value="1"/>
</dbReference>
<accession>A0A0B9ATW0</accession>
<gene>
    <name evidence="2" type="ORF">AE0388_0186</name>
</gene>
<feature type="domain" description="Amidohydrolase-related" evidence="1">
    <location>
        <begin position="9"/>
        <end position="256"/>
    </location>
</feature>
<dbReference type="RefSeq" id="WP_052239643.1">
    <property type="nucleotide sequence ID" value="NZ_JTJZ01000006.1"/>
</dbReference>
<reference evidence="2 3" key="1">
    <citation type="submission" date="2014-11" db="EMBL/GenBank/DDBJ databases">
        <title>Draft Genome Sequence of Brevibacterium linens AE038-8.</title>
        <authorList>
            <person name="Maizel D."/>
            <person name="Utturkar S.M."/>
            <person name="Brown S.D."/>
            <person name="Ferrero M."/>
            <person name="Rosen B.P."/>
        </authorList>
    </citation>
    <scope>NUCLEOTIDE SEQUENCE [LARGE SCALE GENOMIC DNA]</scope>
    <source>
        <strain evidence="2 3">AE038-8</strain>
    </source>
</reference>
<dbReference type="EMBL" id="JTJZ01000006">
    <property type="protein sequence ID" value="KHS54343.1"/>
    <property type="molecule type" value="Genomic_DNA"/>
</dbReference>
<dbReference type="InterPro" id="IPR032466">
    <property type="entry name" value="Metal_Hydrolase"/>
</dbReference>
<dbReference type="PANTHER" id="PTHR35563">
    <property type="entry name" value="BARREL METAL-DEPENDENT HYDROLASE, PUTATIVE (AFU_ORTHOLOGUE AFUA_1G16240)-RELATED"/>
    <property type="match status" value="1"/>
</dbReference>
<dbReference type="InterPro" id="IPR006680">
    <property type="entry name" value="Amidohydro-rel"/>
</dbReference>
<dbReference type="Proteomes" id="UP000031488">
    <property type="component" value="Unassembled WGS sequence"/>
</dbReference>
<dbReference type="Gene3D" id="3.20.20.140">
    <property type="entry name" value="Metal-dependent hydrolases"/>
    <property type="match status" value="1"/>
</dbReference>
<protein>
    <submittedName>
        <fullName evidence="2">Amidohydrolase 2</fullName>
    </submittedName>
</protein>
<dbReference type="PATRIC" id="fig|1703.6.peg.41"/>
<dbReference type="InterPro" id="IPR052358">
    <property type="entry name" value="Aro_Compnd_Degr_Hydrolases"/>
</dbReference>
<sequence>MSELQRAFDAHLHIIDPSHPLIENNGYLPDPFTVTDYRARLQSLPDVGVEVAGGAVVSGSFQGFDQGYLIGALRQLGGSYVGVTQLPDETTDDQIRRLDEAGIKALRFNIARGGSATLDALDSFARRVHDLVGWHAELYIDARTIDEDLADRIASLPAVSIDHLGMHEDGLSTLLRLVEAGVKVKATGFGRVELDPAEAVRRIVDTDPTALMVGTDLPSTRARRPFADDDFTLLRQVLTPAEADAVFWSNAARFYGVEPKTAEHAFISHQ</sequence>
<keyword evidence="2" id="KW-0378">Hydrolase</keyword>
<keyword evidence="3" id="KW-1185">Reference proteome</keyword>
<evidence type="ECO:0000313" key="2">
    <source>
        <dbReference type="EMBL" id="KHS54343.1"/>
    </source>
</evidence>
<comment type="caution">
    <text evidence="2">The sequence shown here is derived from an EMBL/GenBank/DDBJ whole genome shotgun (WGS) entry which is preliminary data.</text>
</comment>
<dbReference type="AlphaFoldDB" id="A0A0B9ATW0"/>
<dbReference type="PANTHER" id="PTHR35563:SF2">
    <property type="entry name" value="BARREL METAL-DEPENDENT HYDROLASE, PUTATIVE (AFU_ORTHOLOGUE AFUA_1G16240)-RELATED"/>
    <property type="match status" value="1"/>
</dbReference>